<sequence>MPRPSLPLLFKVATAAVTGGAALLAFRRLNRDEAVVSLRREIRDALHLLRPVAGGAAATPPAVLVAGIRAHGKSSFVNTACRALACEAGPLILRAETAPPGPGSATVARRVVRAVVAGGQGAEEEEEEAMVELVDAPALPEAGRLTRADVEAALGGVGGGIGAAPAVECVVLVLRCGGPAKERNLAVRKLPEIASAIRERGLHLVIVLTHRKAIKSLKEAEDVRREVAFRARTDCVYFMENYISSNTLNIRHPRALRNEFETHFTVLTIIRQCIEFVKLYRSHSSQKTDTMK</sequence>
<protein>
    <submittedName>
        <fullName evidence="2">Uncharacterized protein LOC105056351</fullName>
    </submittedName>
</protein>
<dbReference type="Gene3D" id="3.40.50.300">
    <property type="entry name" value="P-loop containing nucleotide triphosphate hydrolases"/>
    <property type="match status" value="1"/>
</dbReference>
<dbReference type="FunCoup" id="A0A6I9S425">
    <property type="interactions" value="130"/>
</dbReference>
<keyword evidence="1" id="KW-1185">Reference proteome</keyword>
<dbReference type="AlphaFoldDB" id="A0A6I9S425"/>
<accession>A0A6I9S425</accession>
<dbReference type="KEGG" id="egu:105056351"/>
<reference evidence="2" key="1">
    <citation type="submission" date="2025-08" db="UniProtKB">
        <authorList>
            <consortium name="RefSeq"/>
        </authorList>
    </citation>
    <scope>IDENTIFICATION</scope>
</reference>
<evidence type="ECO:0000313" key="1">
    <source>
        <dbReference type="Proteomes" id="UP000504607"/>
    </source>
</evidence>
<dbReference type="Proteomes" id="UP000504607">
    <property type="component" value="Chromosome 13"/>
</dbReference>
<evidence type="ECO:0000313" key="2">
    <source>
        <dbReference type="RefSeq" id="XP_010936821.1"/>
    </source>
</evidence>
<dbReference type="RefSeq" id="XP_010936821.1">
    <property type="nucleotide sequence ID" value="XM_010938519.3"/>
</dbReference>
<dbReference type="InterPro" id="IPR027417">
    <property type="entry name" value="P-loop_NTPase"/>
</dbReference>
<dbReference type="OrthoDB" id="1876408at2759"/>
<name>A0A6I9S425_ELAGV</name>
<dbReference type="InParanoid" id="A0A6I9S425"/>
<dbReference type="GeneID" id="105056351"/>
<organism evidence="1 2">
    <name type="scientific">Elaeis guineensis var. tenera</name>
    <name type="common">Oil palm</name>
    <dbReference type="NCBI Taxonomy" id="51953"/>
    <lineage>
        <taxon>Eukaryota</taxon>
        <taxon>Viridiplantae</taxon>
        <taxon>Streptophyta</taxon>
        <taxon>Embryophyta</taxon>
        <taxon>Tracheophyta</taxon>
        <taxon>Spermatophyta</taxon>
        <taxon>Magnoliopsida</taxon>
        <taxon>Liliopsida</taxon>
        <taxon>Arecaceae</taxon>
        <taxon>Arecoideae</taxon>
        <taxon>Cocoseae</taxon>
        <taxon>Elaeidinae</taxon>
        <taxon>Elaeis</taxon>
    </lineage>
</organism>
<proteinExistence type="predicted"/>
<gene>
    <name evidence="2" type="primary">LOC105056351</name>
</gene>